<reference evidence="3 4" key="1">
    <citation type="journal article" date="2014" name="Genome Announc.">
        <title>Draft Genome Sequence of Advenella kashmirensis Strain W13003, a Polycyclic Aromatic Hydrocarbon-Degrading Bacterium.</title>
        <authorList>
            <person name="Wang X."/>
            <person name="Jin D."/>
            <person name="Zhou L."/>
            <person name="Wu L."/>
            <person name="An W."/>
            <person name="Zhao L."/>
        </authorList>
    </citation>
    <scope>NUCLEOTIDE SEQUENCE [LARGE SCALE GENOMIC DNA]</scope>
    <source>
        <strain evidence="3 4">W13003</strain>
    </source>
</reference>
<dbReference type="PANTHER" id="PTHR13847:SF287">
    <property type="entry name" value="FAD-DEPENDENT OXIDOREDUCTASE DOMAIN-CONTAINING PROTEIN 1"/>
    <property type="match status" value="1"/>
</dbReference>
<evidence type="ECO:0000259" key="2">
    <source>
        <dbReference type="Pfam" id="PF01266"/>
    </source>
</evidence>
<dbReference type="SUPFAM" id="SSF51905">
    <property type="entry name" value="FAD/NAD(P)-binding domain"/>
    <property type="match status" value="1"/>
</dbReference>
<dbReference type="eggNOG" id="COG0665">
    <property type="taxonomic scope" value="Bacteria"/>
</dbReference>
<dbReference type="Proteomes" id="UP000018733">
    <property type="component" value="Unassembled WGS sequence"/>
</dbReference>
<dbReference type="PANTHER" id="PTHR13847">
    <property type="entry name" value="SARCOSINE DEHYDROGENASE-RELATED"/>
    <property type="match status" value="1"/>
</dbReference>
<comment type="caution">
    <text evidence="3">The sequence shown here is derived from an EMBL/GenBank/DDBJ whole genome shotgun (WGS) entry which is preliminary data.</text>
</comment>
<evidence type="ECO:0000313" key="3">
    <source>
        <dbReference type="EMBL" id="ETF00500.1"/>
    </source>
</evidence>
<dbReference type="EMBL" id="AYXT01000014">
    <property type="protein sequence ID" value="ETF00500.1"/>
    <property type="molecule type" value="Genomic_DNA"/>
</dbReference>
<dbReference type="GO" id="GO:0005737">
    <property type="term" value="C:cytoplasm"/>
    <property type="evidence" value="ECO:0007669"/>
    <property type="project" value="TreeGrafter"/>
</dbReference>
<evidence type="ECO:0000313" key="4">
    <source>
        <dbReference type="Proteomes" id="UP000018733"/>
    </source>
</evidence>
<dbReference type="HOGENOM" id="CLU_007884_4_2_4"/>
<dbReference type="Gene3D" id="3.30.9.10">
    <property type="entry name" value="D-Amino Acid Oxidase, subunit A, domain 2"/>
    <property type="match status" value="1"/>
</dbReference>
<organism evidence="3 4">
    <name type="scientific">Advenella kashmirensis W13003</name>
    <dbReference type="NCBI Taxonomy" id="1424334"/>
    <lineage>
        <taxon>Bacteria</taxon>
        <taxon>Pseudomonadati</taxon>
        <taxon>Pseudomonadota</taxon>
        <taxon>Betaproteobacteria</taxon>
        <taxon>Burkholderiales</taxon>
        <taxon>Alcaligenaceae</taxon>
    </lineage>
</organism>
<dbReference type="GO" id="GO:0016491">
    <property type="term" value="F:oxidoreductase activity"/>
    <property type="evidence" value="ECO:0007669"/>
    <property type="project" value="UniProtKB-KW"/>
</dbReference>
<proteinExistence type="predicted"/>
<dbReference type="RefSeq" id="WP_024007384.1">
    <property type="nucleotide sequence ID" value="NZ_KI650983.1"/>
</dbReference>
<dbReference type="InterPro" id="IPR006076">
    <property type="entry name" value="FAD-dep_OxRdtase"/>
</dbReference>
<keyword evidence="1" id="KW-0560">Oxidoreductase</keyword>
<dbReference type="STRING" id="1424334.W822_22390"/>
<feature type="domain" description="FAD dependent oxidoreductase" evidence="2">
    <location>
        <begin position="8"/>
        <end position="354"/>
    </location>
</feature>
<name>V8QMG2_9BURK</name>
<evidence type="ECO:0000256" key="1">
    <source>
        <dbReference type="ARBA" id="ARBA00023002"/>
    </source>
</evidence>
<sequence>MRDESVFDYIVIGSGIAGASFAYQLSQRPGKILVLEREAHAGYHSTGRSAAMFIETYGPPQLQALTRASRTFFENACATGFADSPVLHPRGCIYVATHGQKAVADATYRELLTRAPNVEWLTAQQVLALAPCMKEDNLYGGIFERDAEDIDVNALHQAYLKGMKRNGVELAFSVDVRKGARQDGLWTLESADGRRFQARHIVNAAGAWADVLAQACGVRPIDIQPRRRSAFTFPPPPGLNLETLPMVCDIEETYYFKPDAGQLMGSPANADDVDPQDVVPEELDIATGIYYIEQATTLQIRRPSHTWAGLRSFAPDGNLVTGWDPEAEGFFWLAGQGGYGIQSADGASRLAAALARNEALPDDLLSQGVDPGALSPLRFRAS</sequence>
<accession>V8QMG2</accession>
<dbReference type="AlphaFoldDB" id="V8QMG2"/>
<dbReference type="Pfam" id="PF01266">
    <property type="entry name" value="DAO"/>
    <property type="match status" value="1"/>
</dbReference>
<protein>
    <submittedName>
        <fullName evidence="3">FAD-dependent oxidoreductase</fullName>
    </submittedName>
</protein>
<keyword evidence="4" id="KW-1185">Reference proteome</keyword>
<gene>
    <name evidence="3" type="ORF">W822_22390</name>
</gene>
<dbReference type="PATRIC" id="fig|1424334.3.peg.4491"/>
<dbReference type="Gene3D" id="3.50.50.60">
    <property type="entry name" value="FAD/NAD(P)-binding domain"/>
    <property type="match status" value="1"/>
</dbReference>
<dbReference type="InterPro" id="IPR036188">
    <property type="entry name" value="FAD/NAD-bd_sf"/>
</dbReference>